<dbReference type="AlphaFoldDB" id="A0A271VRV0"/>
<keyword evidence="1" id="KW-0051">Antiviral defense</keyword>
<feature type="region of interest" description="Disordered" evidence="2">
    <location>
        <begin position="490"/>
        <end position="510"/>
    </location>
</feature>
<dbReference type="EMBL" id="NMSH01000014">
    <property type="protein sequence ID" value="PAR20801.1"/>
    <property type="molecule type" value="Genomic_DNA"/>
</dbReference>
<reference evidence="5" key="1">
    <citation type="submission" date="2017-07" db="EMBL/GenBank/DDBJ databases">
        <authorList>
            <person name="Boucher Y."/>
            <person name="Orata F.D."/>
        </authorList>
    </citation>
    <scope>NUCLEOTIDE SEQUENCE [LARGE SCALE GENOMIC DNA]</scope>
    <source>
        <strain evidence="5">OYP9E10</strain>
    </source>
</reference>
<dbReference type="Pfam" id="PF03787">
    <property type="entry name" value="RAMPs"/>
    <property type="match status" value="2"/>
</dbReference>
<gene>
    <name evidence="4" type="ORF">CGU03_10750</name>
</gene>
<dbReference type="GO" id="GO:0051607">
    <property type="term" value="P:defense response to virus"/>
    <property type="evidence" value="ECO:0007669"/>
    <property type="project" value="UniProtKB-KW"/>
</dbReference>
<feature type="domain" description="CRISPR type III-associated protein" evidence="3">
    <location>
        <begin position="258"/>
        <end position="437"/>
    </location>
</feature>
<feature type="compositionally biased region" description="Polar residues" evidence="2">
    <location>
        <begin position="490"/>
        <end position="504"/>
    </location>
</feature>
<evidence type="ECO:0000256" key="1">
    <source>
        <dbReference type="ARBA" id="ARBA00023118"/>
    </source>
</evidence>
<dbReference type="CDD" id="cd09726">
    <property type="entry name" value="RAMP_I_III"/>
    <property type="match status" value="2"/>
</dbReference>
<proteinExistence type="predicted"/>
<feature type="domain" description="CRISPR type III-associated protein" evidence="3">
    <location>
        <begin position="25"/>
        <end position="188"/>
    </location>
</feature>
<dbReference type="InterPro" id="IPR052216">
    <property type="entry name" value="CRISPR_Csm3_endoribonuclease"/>
</dbReference>
<sequence length="510" mass="57003">MPTRYNHWEAKMTKKYYAIQVQARLKVLSPLLIASGDHTLALESEPEQQIKGNESRNTLQPCKTADGSYYLPASSLKGACYAFSQQCKKSQELSWIFGEKARQQGEFTTSSGGLVRFYNAFAKSIVTTEKITRISIDAITGAAKQGHLFDVESIKPDSEFTFRLSIEEAHLQELQSLKELLLAWGRGGNSLGRHSRNEQGQFELCNIEIFAIEESSYRDWLKQPKPDALASVRQKLEFTCNPLESNSNALTLKLKLIPLSPIFISDGKKHESDNNHQIARSMKNSANQYMLPSTSVRGSYRALGRKILLTQLQEQGEQAETKADALLQVLFGGEKHASSLTVSDFVAQNHESVEQAFIAIDRFTGGVKGGSQSKETAGGNYFIEKPIVNYYLGHIRLNNKLMEQDHHAQLAIFLLVLRDLMQGEILFGGLKGKGFGKARAEVQLVDAKEQAGESDCWLSDWDALQEKWQEQELPCFSTLNEALITLLENQRTPSPNIGEQPNHVSSKEAQ</sequence>
<comment type="caution">
    <text evidence="4">The sequence shown here is derived from an EMBL/GenBank/DDBJ whole genome shotgun (WGS) entry which is preliminary data.</text>
</comment>
<dbReference type="PANTHER" id="PTHR35579">
    <property type="entry name" value="CRISPR SYSTEM CMS ENDORIBONUCLEASE CSM3"/>
    <property type="match status" value="1"/>
</dbReference>
<dbReference type="Proteomes" id="UP000216173">
    <property type="component" value="Unassembled WGS sequence"/>
</dbReference>
<evidence type="ECO:0000259" key="3">
    <source>
        <dbReference type="Pfam" id="PF03787"/>
    </source>
</evidence>
<evidence type="ECO:0000313" key="5">
    <source>
        <dbReference type="Proteomes" id="UP000216173"/>
    </source>
</evidence>
<organism evidence="4 5">
    <name type="scientific">Vibrio metoecus</name>
    <dbReference type="NCBI Taxonomy" id="1481663"/>
    <lineage>
        <taxon>Bacteria</taxon>
        <taxon>Pseudomonadati</taxon>
        <taxon>Pseudomonadota</taxon>
        <taxon>Gammaproteobacteria</taxon>
        <taxon>Vibrionales</taxon>
        <taxon>Vibrionaceae</taxon>
        <taxon>Vibrio</taxon>
    </lineage>
</organism>
<evidence type="ECO:0000313" key="4">
    <source>
        <dbReference type="EMBL" id="PAR20801.1"/>
    </source>
</evidence>
<dbReference type="PANTHER" id="PTHR35579:SF3">
    <property type="entry name" value="CRISPR SYSTEM CMS ENDORIBONUCLEASE CSM3"/>
    <property type="match status" value="1"/>
</dbReference>
<accession>A0A271VRV0</accession>
<name>A0A271VRV0_VIBMT</name>
<evidence type="ECO:0000256" key="2">
    <source>
        <dbReference type="SAM" id="MobiDB-lite"/>
    </source>
</evidence>
<protein>
    <recommendedName>
        <fullName evidence="3">CRISPR type III-associated protein domain-containing protein</fullName>
    </recommendedName>
</protein>
<dbReference type="InterPro" id="IPR005537">
    <property type="entry name" value="RAMP_III_fam"/>
</dbReference>